<dbReference type="Proteomes" id="UP001055879">
    <property type="component" value="Linkage Group LG06"/>
</dbReference>
<gene>
    <name evidence="1" type="ORF">L6452_19788</name>
</gene>
<proteinExistence type="predicted"/>
<organism evidence="1 2">
    <name type="scientific">Arctium lappa</name>
    <name type="common">Greater burdock</name>
    <name type="synonym">Lappa major</name>
    <dbReference type="NCBI Taxonomy" id="4217"/>
    <lineage>
        <taxon>Eukaryota</taxon>
        <taxon>Viridiplantae</taxon>
        <taxon>Streptophyta</taxon>
        <taxon>Embryophyta</taxon>
        <taxon>Tracheophyta</taxon>
        <taxon>Spermatophyta</taxon>
        <taxon>Magnoliopsida</taxon>
        <taxon>eudicotyledons</taxon>
        <taxon>Gunneridae</taxon>
        <taxon>Pentapetalae</taxon>
        <taxon>asterids</taxon>
        <taxon>campanulids</taxon>
        <taxon>Asterales</taxon>
        <taxon>Asteraceae</taxon>
        <taxon>Carduoideae</taxon>
        <taxon>Cardueae</taxon>
        <taxon>Arctiinae</taxon>
        <taxon>Arctium</taxon>
    </lineage>
</organism>
<reference evidence="2" key="1">
    <citation type="journal article" date="2022" name="Mol. Ecol. Resour.">
        <title>The genomes of chicory, endive, great burdock and yacon provide insights into Asteraceae palaeo-polyploidization history and plant inulin production.</title>
        <authorList>
            <person name="Fan W."/>
            <person name="Wang S."/>
            <person name="Wang H."/>
            <person name="Wang A."/>
            <person name="Jiang F."/>
            <person name="Liu H."/>
            <person name="Zhao H."/>
            <person name="Xu D."/>
            <person name="Zhang Y."/>
        </authorList>
    </citation>
    <scope>NUCLEOTIDE SEQUENCE [LARGE SCALE GENOMIC DNA]</scope>
    <source>
        <strain evidence="2">cv. Niubang</strain>
    </source>
</reference>
<reference evidence="1 2" key="2">
    <citation type="journal article" date="2022" name="Mol. Ecol. Resour.">
        <title>The genomes of chicory, endive, great burdock and yacon provide insights into Asteraceae paleo-polyploidization history and plant inulin production.</title>
        <authorList>
            <person name="Fan W."/>
            <person name="Wang S."/>
            <person name="Wang H."/>
            <person name="Wang A."/>
            <person name="Jiang F."/>
            <person name="Liu H."/>
            <person name="Zhao H."/>
            <person name="Xu D."/>
            <person name="Zhang Y."/>
        </authorList>
    </citation>
    <scope>NUCLEOTIDE SEQUENCE [LARGE SCALE GENOMIC DNA]</scope>
    <source>
        <strain evidence="2">cv. Niubang</strain>
    </source>
</reference>
<comment type="caution">
    <text evidence="1">The sequence shown here is derived from an EMBL/GenBank/DDBJ whole genome shotgun (WGS) entry which is preliminary data.</text>
</comment>
<dbReference type="EMBL" id="CM042052">
    <property type="protein sequence ID" value="KAI3718903.1"/>
    <property type="molecule type" value="Genomic_DNA"/>
</dbReference>
<keyword evidence="2" id="KW-1185">Reference proteome</keyword>
<evidence type="ECO:0000313" key="2">
    <source>
        <dbReference type="Proteomes" id="UP001055879"/>
    </source>
</evidence>
<name>A0ACB9B9X5_ARCLA</name>
<accession>A0ACB9B9X5</accession>
<sequence length="252" mass="27532">MLGVFKNGLVSPPKELNSPSATNNPPSNHHNPLQTFMSYHKNNASFMSFGNDASLAFAHSSHSLLATQRLFSSVDDIHCLFLGSLNNLCALNKQYGLNKGANESMFVIQAYKTLRDRGPYPAHSVLKDLEGSFGFVVFDFKAKTVFISLGNDGRVMLFWGIAADGSVVISDNLEVIKSSCSKSFAPFPTGCLYHTGGELKSFEHPKNKMKAISRVDSEGAMCGATFKVDIYSKTKSMPRVGSQANWAWSQEA</sequence>
<evidence type="ECO:0000313" key="1">
    <source>
        <dbReference type="EMBL" id="KAI3718903.1"/>
    </source>
</evidence>
<protein>
    <submittedName>
        <fullName evidence="1">Uncharacterized protein</fullName>
    </submittedName>
</protein>